<keyword evidence="1" id="KW-0732">Signal</keyword>
<accession>A0ABS1KY33</accession>
<evidence type="ECO:0008006" key="4">
    <source>
        <dbReference type="Google" id="ProtNLM"/>
    </source>
</evidence>
<gene>
    <name evidence="2" type="ORF">JI741_24190</name>
</gene>
<sequence>MKNTKRIYTGLSSLVLVLLLTACSLKAQKESDIRQIEFTKTGRGYQENVRVTADSVISKIEDFRAEEKSKRTGRKLAPKEWETLLKTLAGVELKEVPTLPPPTDRRAYDGALAASLQITTTQNQTFGHSFDNEEPHAKLVPLMKAVRALTASK</sequence>
<dbReference type="RefSeq" id="WP_202014009.1">
    <property type="nucleotide sequence ID" value="NZ_JAERRB010000010.1"/>
</dbReference>
<dbReference type="PROSITE" id="PS51257">
    <property type="entry name" value="PROKAR_LIPOPROTEIN"/>
    <property type="match status" value="1"/>
</dbReference>
<keyword evidence="3" id="KW-1185">Reference proteome</keyword>
<name>A0ABS1KY33_9BACT</name>
<dbReference type="Proteomes" id="UP000613030">
    <property type="component" value="Unassembled WGS sequence"/>
</dbReference>
<reference evidence="2 3" key="1">
    <citation type="submission" date="2021-01" db="EMBL/GenBank/DDBJ databases">
        <title>Chryseolinea sp. Jin1 Genome sequencing and assembly.</title>
        <authorList>
            <person name="Kim I."/>
        </authorList>
    </citation>
    <scope>NUCLEOTIDE SEQUENCE [LARGE SCALE GENOMIC DNA]</scope>
    <source>
        <strain evidence="2 3">Jin1</strain>
    </source>
</reference>
<evidence type="ECO:0000313" key="3">
    <source>
        <dbReference type="Proteomes" id="UP000613030"/>
    </source>
</evidence>
<dbReference type="EMBL" id="JAERRB010000010">
    <property type="protein sequence ID" value="MBL0744355.1"/>
    <property type="molecule type" value="Genomic_DNA"/>
</dbReference>
<evidence type="ECO:0000256" key="1">
    <source>
        <dbReference type="SAM" id="SignalP"/>
    </source>
</evidence>
<comment type="caution">
    <text evidence="2">The sequence shown here is derived from an EMBL/GenBank/DDBJ whole genome shotgun (WGS) entry which is preliminary data.</text>
</comment>
<evidence type="ECO:0000313" key="2">
    <source>
        <dbReference type="EMBL" id="MBL0744355.1"/>
    </source>
</evidence>
<protein>
    <recommendedName>
        <fullName evidence="4">Lipoprotein</fullName>
    </recommendedName>
</protein>
<proteinExistence type="predicted"/>
<feature type="chain" id="PRO_5045638316" description="Lipoprotein" evidence="1">
    <location>
        <begin position="28"/>
        <end position="153"/>
    </location>
</feature>
<feature type="signal peptide" evidence="1">
    <location>
        <begin position="1"/>
        <end position="27"/>
    </location>
</feature>
<organism evidence="2 3">
    <name type="scientific">Chryseolinea lacunae</name>
    <dbReference type="NCBI Taxonomy" id="2801331"/>
    <lineage>
        <taxon>Bacteria</taxon>
        <taxon>Pseudomonadati</taxon>
        <taxon>Bacteroidota</taxon>
        <taxon>Cytophagia</taxon>
        <taxon>Cytophagales</taxon>
        <taxon>Fulvivirgaceae</taxon>
        <taxon>Chryseolinea</taxon>
    </lineage>
</organism>